<proteinExistence type="predicted"/>
<evidence type="ECO:0000313" key="5">
    <source>
        <dbReference type="EMBL" id="OAP38495.1"/>
    </source>
</evidence>
<keyword evidence="6" id="KW-1185">Reference proteome</keyword>
<dbReference type="InterPro" id="IPR036390">
    <property type="entry name" value="WH_DNA-bd_sf"/>
</dbReference>
<dbReference type="SMART" id="SM00895">
    <property type="entry name" value="FCD"/>
    <property type="match status" value="1"/>
</dbReference>
<evidence type="ECO:0000256" key="3">
    <source>
        <dbReference type="ARBA" id="ARBA00023163"/>
    </source>
</evidence>
<gene>
    <name evidence="5" type="ORF">AU381_23335</name>
</gene>
<feature type="domain" description="HTH gntR-type" evidence="4">
    <location>
        <begin position="11"/>
        <end position="79"/>
    </location>
</feature>
<dbReference type="InterPro" id="IPR011711">
    <property type="entry name" value="GntR_C"/>
</dbReference>
<name>A0A178XVG9_9HYPH</name>
<dbReference type="PANTHER" id="PTHR43537">
    <property type="entry name" value="TRANSCRIPTIONAL REGULATOR, GNTR FAMILY"/>
    <property type="match status" value="1"/>
</dbReference>
<dbReference type="SUPFAM" id="SSF46785">
    <property type="entry name" value="Winged helix' DNA-binding domain"/>
    <property type="match status" value="1"/>
</dbReference>
<evidence type="ECO:0000256" key="2">
    <source>
        <dbReference type="ARBA" id="ARBA00023125"/>
    </source>
</evidence>
<comment type="caution">
    <text evidence="5">The sequence shown here is derived from an EMBL/GenBank/DDBJ whole genome shotgun (WGS) entry which is preliminary data.</text>
</comment>
<dbReference type="EMBL" id="LPUX01000061">
    <property type="protein sequence ID" value="OAP38495.1"/>
    <property type="molecule type" value="Genomic_DNA"/>
</dbReference>
<evidence type="ECO:0000259" key="4">
    <source>
        <dbReference type="PROSITE" id="PS50949"/>
    </source>
</evidence>
<dbReference type="PROSITE" id="PS50949">
    <property type="entry name" value="HTH_GNTR"/>
    <property type="match status" value="1"/>
</dbReference>
<evidence type="ECO:0000313" key="6">
    <source>
        <dbReference type="Proteomes" id="UP000094025"/>
    </source>
</evidence>
<dbReference type="RefSeq" id="WP_064243033.1">
    <property type="nucleotide sequence ID" value="NZ_LPUX01000061.1"/>
</dbReference>
<keyword evidence="2" id="KW-0238">DNA-binding</keyword>
<dbReference type="Proteomes" id="UP000094025">
    <property type="component" value="Unassembled WGS sequence"/>
</dbReference>
<dbReference type="PANTHER" id="PTHR43537:SF5">
    <property type="entry name" value="UXU OPERON TRANSCRIPTIONAL REGULATOR"/>
    <property type="match status" value="1"/>
</dbReference>
<keyword evidence="3" id="KW-0804">Transcription</keyword>
<dbReference type="InterPro" id="IPR008920">
    <property type="entry name" value="TF_FadR/GntR_C"/>
</dbReference>
<dbReference type="SUPFAM" id="SSF48008">
    <property type="entry name" value="GntR ligand-binding domain-like"/>
    <property type="match status" value="1"/>
</dbReference>
<dbReference type="Pfam" id="PF07729">
    <property type="entry name" value="FCD"/>
    <property type="match status" value="1"/>
</dbReference>
<dbReference type="CDD" id="cd07377">
    <property type="entry name" value="WHTH_GntR"/>
    <property type="match status" value="1"/>
</dbReference>
<dbReference type="Pfam" id="PF00392">
    <property type="entry name" value="GntR"/>
    <property type="match status" value="1"/>
</dbReference>
<dbReference type="GO" id="GO:0003677">
    <property type="term" value="F:DNA binding"/>
    <property type="evidence" value="ECO:0007669"/>
    <property type="project" value="UniProtKB-KW"/>
</dbReference>
<reference evidence="5 6" key="1">
    <citation type="journal article" date="2016" name="Int. J. Syst. Evol. Microbiol.">
        <title>Ensifer glycinis sp. nov., an novel rhizobial species associated with Glycine spp.</title>
        <authorList>
            <person name="Yan H."/>
            <person name="Yan J."/>
            <person name="Sui X.H."/>
            <person name="Wang E.T."/>
            <person name="Chen W.X."/>
            <person name="Zhang X.X."/>
            <person name="Chen W.F."/>
        </authorList>
    </citation>
    <scope>NUCLEOTIDE SEQUENCE [LARGE SCALE GENOMIC DNA]</scope>
    <source>
        <strain evidence="5 6">CCBAU 23380</strain>
    </source>
</reference>
<dbReference type="STRING" id="1472378.AU381_23335"/>
<dbReference type="Gene3D" id="1.10.10.10">
    <property type="entry name" value="Winged helix-like DNA-binding domain superfamily/Winged helix DNA-binding domain"/>
    <property type="match status" value="1"/>
</dbReference>
<protein>
    <submittedName>
        <fullName evidence="5">GntR family transcriptional regulator</fullName>
    </submittedName>
</protein>
<dbReference type="GO" id="GO:0003700">
    <property type="term" value="F:DNA-binding transcription factor activity"/>
    <property type="evidence" value="ECO:0007669"/>
    <property type="project" value="InterPro"/>
</dbReference>
<dbReference type="InterPro" id="IPR036388">
    <property type="entry name" value="WH-like_DNA-bd_sf"/>
</dbReference>
<dbReference type="Gene3D" id="1.20.120.530">
    <property type="entry name" value="GntR ligand-binding domain-like"/>
    <property type="match status" value="1"/>
</dbReference>
<organism evidence="5 6">
    <name type="scientific">Sinorhizobium glycinis</name>
    <dbReference type="NCBI Taxonomy" id="1472378"/>
    <lineage>
        <taxon>Bacteria</taxon>
        <taxon>Pseudomonadati</taxon>
        <taxon>Pseudomonadota</taxon>
        <taxon>Alphaproteobacteria</taxon>
        <taxon>Hyphomicrobiales</taxon>
        <taxon>Rhizobiaceae</taxon>
        <taxon>Sinorhizobium/Ensifer group</taxon>
        <taxon>Sinorhizobium</taxon>
    </lineage>
</organism>
<accession>A0A178XVG9</accession>
<sequence>MRVLDEPKKTQTRLELALEYITGEIARGNLKAGDKLPNEKELAEQLGISRTPIREAMKTLSVAGLIDIRHGHGSYVREGPGLPSTPLTLFQLYLQDSTPEMLMELRDIFDRNCTEIAAQRRTESDLAKMRECIDRLKALTQQPGASLDDMLKADLDFHRAVYEASGNILIVTIAEFVLNMVAPWVKKSLDVSGRVRAVELHEQMYGSIRDRTVGQKNRVSVEANMQHFKQSLDTATSKAG</sequence>
<dbReference type="InterPro" id="IPR000524">
    <property type="entry name" value="Tscrpt_reg_HTH_GntR"/>
</dbReference>
<dbReference type="SMART" id="SM00345">
    <property type="entry name" value="HTH_GNTR"/>
    <property type="match status" value="1"/>
</dbReference>
<keyword evidence="1" id="KW-0805">Transcription regulation</keyword>
<dbReference type="PRINTS" id="PR00035">
    <property type="entry name" value="HTHGNTR"/>
</dbReference>
<dbReference type="AlphaFoldDB" id="A0A178XVG9"/>
<evidence type="ECO:0000256" key="1">
    <source>
        <dbReference type="ARBA" id="ARBA00023015"/>
    </source>
</evidence>